<accession>G6XL91</accession>
<gene>
    <name evidence="1" type="ORF">GMO_25140</name>
</gene>
<dbReference type="PATRIC" id="fig|1088869.3.peg.2505"/>
<protein>
    <submittedName>
        <fullName evidence="1">Uncharacterized protein</fullName>
    </submittedName>
</protein>
<organism evidence="1 2">
    <name type="scientific">Gluconobacter morbifer G707</name>
    <dbReference type="NCBI Taxonomy" id="1088869"/>
    <lineage>
        <taxon>Bacteria</taxon>
        <taxon>Pseudomonadati</taxon>
        <taxon>Pseudomonadota</taxon>
        <taxon>Alphaproteobacteria</taxon>
        <taxon>Acetobacterales</taxon>
        <taxon>Acetobacteraceae</taxon>
        <taxon>Gluconobacter</taxon>
    </lineage>
</organism>
<reference evidence="1 2" key="1">
    <citation type="submission" date="2011-10" db="EMBL/GenBank/DDBJ databases">
        <title>Genome sequence of Gluconobacter morbifer G707, isolated from Drosophila gut.</title>
        <authorList>
            <person name="Lee W.-J."/>
            <person name="Kim E.-K."/>
        </authorList>
    </citation>
    <scope>NUCLEOTIDE SEQUENCE [LARGE SCALE GENOMIC DNA]</scope>
    <source>
        <strain evidence="1 2">G707</strain>
    </source>
</reference>
<proteinExistence type="predicted"/>
<dbReference type="EMBL" id="AGQV01000010">
    <property type="protein sequence ID" value="EHH67519.1"/>
    <property type="molecule type" value="Genomic_DNA"/>
</dbReference>
<keyword evidence="2" id="KW-1185">Reference proteome</keyword>
<sequence>MTQPFFRGKEPHTLWHETAATAWNTQVAEAKISSMKNIFRDAN</sequence>
<dbReference type="Proteomes" id="UP000004949">
    <property type="component" value="Unassembled WGS sequence"/>
</dbReference>
<dbReference type="STRING" id="1088869.GMO_25140"/>
<comment type="caution">
    <text evidence="1">The sequence shown here is derived from an EMBL/GenBank/DDBJ whole genome shotgun (WGS) entry which is preliminary data.</text>
</comment>
<evidence type="ECO:0000313" key="2">
    <source>
        <dbReference type="Proteomes" id="UP000004949"/>
    </source>
</evidence>
<evidence type="ECO:0000313" key="1">
    <source>
        <dbReference type="EMBL" id="EHH67519.1"/>
    </source>
</evidence>
<name>G6XL91_9PROT</name>
<dbReference type="AlphaFoldDB" id="G6XL91"/>